<feature type="compositionally biased region" description="Low complexity" evidence="1">
    <location>
        <begin position="29"/>
        <end position="39"/>
    </location>
</feature>
<dbReference type="EMBL" id="KI669579">
    <property type="protein sequence ID" value="ETN11623.1"/>
    <property type="molecule type" value="Genomic_DNA"/>
</dbReference>
<evidence type="ECO:0000313" key="3">
    <source>
        <dbReference type="EMBL" id="ETN11623.1"/>
    </source>
</evidence>
<reference evidence="3 4" key="2">
    <citation type="submission" date="2013-11" db="EMBL/GenBank/DDBJ databases">
        <title>The Genome Sequence of Phytophthora parasitica INRA-310.</title>
        <authorList>
            <consortium name="The Broad Institute Genomics Platform"/>
            <person name="Russ C."/>
            <person name="Tyler B."/>
            <person name="Panabieres F."/>
            <person name="Shan W."/>
            <person name="Tripathy S."/>
            <person name="Grunwald N."/>
            <person name="Machado M."/>
            <person name="Johnson C.S."/>
            <person name="Arredondo F."/>
            <person name="Hong C."/>
            <person name="Coffey M."/>
            <person name="Young S.K."/>
            <person name="Zeng Q."/>
            <person name="Gargeya S."/>
            <person name="Fitzgerald M."/>
            <person name="Abouelleil A."/>
            <person name="Alvarado L."/>
            <person name="Chapman S.B."/>
            <person name="Gainer-Dewar J."/>
            <person name="Goldberg J."/>
            <person name="Griggs A."/>
            <person name="Gujja S."/>
            <person name="Hansen M."/>
            <person name="Howarth C."/>
            <person name="Imamovic A."/>
            <person name="Ireland A."/>
            <person name="Larimer J."/>
            <person name="McCowan C."/>
            <person name="Murphy C."/>
            <person name="Pearson M."/>
            <person name="Poon T.W."/>
            <person name="Priest M."/>
            <person name="Roberts A."/>
            <person name="Saif S."/>
            <person name="Shea T."/>
            <person name="Sykes S."/>
            <person name="Wortman J."/>
            <person name="Nusbaum C."/>
            <person name="Birren B."/>
        </authorList>
    </citation>
    <scope>NUCLEOTIDE SEQUENCE [LARGE SCALE GENOMIC DNA]</scope>
    <source>
        <strain evidence="3 4">INRA-310</strain>
    </source>
</reference>
<dbReference type="OMA" id="MREFIFS"/>
<feature type="domain" description="ZSWIM1/3 RNaseH-like" evidence="2">
    <location>
        <begin position="299"/>
        <end position="348"/>
    </location>
</feature>
<dbReference type="GeneID" id="20180090"/>
<proteinExistence type="predicted"/>
<feature type="region of interest" description="Disordered" evidence="1">
    <location>
        <begin position="1"/>
        <end position="140"/>
    </location>
</feature>
<sequence>MSDDSLDDLFKPSSSSAQDDFDEDFEPGSDSSDSLLELLAAIDNTPSRKKKNKFLLDHKLRRGRQSSAESIDRGAQKRPEKRRRHGTMVGSDGLGGEESEDSVADTLSLPSTDDEPGHTEEVNEFDVTDPTTDRTPRVRRTESYPDSVAMETSRVGMVNKIPPMREFIFSSWREFSSTLEKYCSDYYLLFRARDTRTVIKHDTLRDLRIPTKMEYSYKTWTHNHRTNATIYANSLVFDQVGVLADTNTESNQIQQFLSGALDRHVTPQQVRNIVRKVLNSTPADKQLSRMLDTLATFADHHVLVIRDQNDVTSGVVIKSAVQRLAFERWGESLCMDWTYETNNLGFHLGKNYYFTVMQHP</sequence>
<dbReference type="AlphaFoldDB" id="W2QEK0"/>
<name>W2QEK0_PHYN3</name>
<organism evidence="3 4">
    <name type="scientific">Phytophthora nicotianae (strain INRA-310)</name>
    <name type="common">Phytophthora parasitica</name>
    <dbReference type="NCBI Taxonomy" id="761204"/>
    <lineage>
        <taxon>Eukaryota</taxon>
        <taxon>Sar</taxon>
        <taxon>Stramenopiles</taxon>
        <taxon>Oomycota</taxon>
        <taxon>Peronosporomycetes</taxon>
        <taxon>Peronosporales</taxon>
        <taxon>Peronosporaceae</taxon>
        <taxon>Phytophthora</taxon>
    </lineage>
</organism>
<evidence type="ECO:0000259" key="2">
    <source>
        <dbReference type="Pfam" id="PF21056"/>
    </source>
</evidence>
<dbReference type="Proteomes" id="UP000018817">
    <property type="component" value="Unassembled WGS sequence"/>
</dbReference>
<gene>
    <name evidence="3" type="ORF">PPTG_10461</name>
</gene>
<dbReference type="Pfam" id="PF21056">
    <property type="entry name" value="ZSWIM1-3_RNaseH-like"/>
    <property type="match status" value="1"/>
</dbReference>
<feature type="compositionally biased region" description="Basic and acidic residues" evidence="1">
    <location>
        <begin position="131"/>
        <end position="140"/>
    </location>
</feature>
<accession>W2QEK0</accession>
<feature type="compositionally biased region" description="Basic residues" evidence="1">
    <location>
        <begin position="47"/>
        <end position="64"/>
    </location>
</feature>
<evidence type="ECO:0000313" key="4">
    <source>
        <dbReference type="Proteomes" id="UP000018817"/>
    </source>
</evidence>
<dbReference type="RefSeq" id="XP_008903402.1">
    <property type="nucleotide sequence ID" value="XM_008905154.1"/>
</dbReference>
<protein>
    <recommendedName>
        <fullName evidence="2">ZSWIM1/3 RNaseH-like domain-containing protein</fullName>
    </recommendedName>
</protein>
<dbReference type="VEuPathDB" id="FungiDB:PPTG_10461"/>
<reference evidence="4" key="1">
    <citation type="submission" date="2011-12" db="EMBL/GenBank/DDBJ databases">
        <authorList>
            <consortium name="The Broad Institute Genome Sequencing Platform"/>
            <person name="Russ C."/>
            <person name="Tyler B."/>
            <person name="Panabieres F."/>
            <person name="Shan W."/>
            <person name="Tripathy S."/>
            <person name="Grunwald N."/>
            <person name="Machado M."/>
            <person name="Young S.K."/>
            <person name="Zeng Q."/>
            <person name="Gargeya S."/>
            <person name="Fitzgerald M."/>
            <person name="Haas B."/>
            <person name="Abouelleil A."/>
            <person name="Alvarado L."/>
            <person name="Arachchi H.M."/>
            <person name="Berlin A."/>
            <person name="Chapman S.B."/>
            <person name="Gearin G."/>
            <person name="Goldberg J."/>
            <person name="Griggs A."/>
            <person name="Gujja S."/>
            <person name="Hansen M."/>
            <person name="Heiman D."/>
            <person name="Howarth C."/>
            <person name="Larimer J."/>
            <person name="Lui A."/>
            <person name="MacDonald P.J.P."/>
            <person name="McCowen C."/>
            <person name="Montmayeur A."/>
            <person name="Murphy C."/>
            <person name="Neiman D."/>
            <person name="Pearson M."/>
            <person name="Priest M."/>
            <person name="Roberts A."/>
            <person name="Saif S."/>
            <person name="Shea T."/>
            <person name="Sisk P."/>
            <person name="Stolte C."/>
            <person name="Sykes S."/>
            <person name="Wortman J."/>
            <person name="Nusbaum C."/>
            <person name="Birren B."/>
        </authorList>
    </citation>
    <scope>NUCLEOTIDE SEQUENCE [LARGE SCALE GENOMIC DNA]</scope>
    <source>
        <strain evidence="4">INRA-310</strain>
    </source>
</reference>
<dbReference type="InterPro" id="IPR048324">
    <property type="entry name" value="ZSWIM1-3_RNaseH-like"/>
</dbReference>
<evidence type="ECO:0000256" key="1">
    <source>
        <dbReference type="SAM" id="MobiDB-lite"/>
    </source>
</evidence>